<keyword evidence="6 9" id="KW-0812">Transmembrane</keyword>
<evidence type="ECO:0000256" key="9">
    <source>
        <dbReference type="SAM" id="Phobius"/>
    </source>
</evidence>
<dbReference type="Pfam" id="PF03605">
    <property type="entry name" value="DcuA_DcuB"/>
    <property type="match status" value="1"/>
</dbReference>
<keyword evidence="7 9" id="KW-1133">Transmembrane helix</keyword>
<keyword evidence="5" id="KW-0997">Cell inner membrane</keyword>
<keyword evidence="4" id="KW-1003">Cell membrane</keyword>
<feature type="transmembrane region" description="Helical" evidence="9">
    <location>
        <begin position="5"/>
        <end position="22"/>
    </location>
</feature>
<evidence type="ECO:0000256" key="2">
    <source>
        <dbReference type="ARBA" id="ARBA00006413"/>
    </source>
</evidence>
<reference evidence="10 11" key="1">
    <citation type="submission" date="2016-01" db="EMBL/GenBank/DDBJ databases">
        <authorList>
            <person name="McClelland M."/>
            <person name="Jain A."/>
            <person name="Saraogi P."/>
            <person name="Mendelson R."/>
            <person name="Westerman R."/>
            <person name="SanMiguel P."/>
            <person name="Csonka L."/>
        </authorList>
    </citation>
    <scope>NUCLEOTIDE SEQUENCE [LARGE SCALE GENOMIC DNA]</scope>
    <source>
        <strain evidence="10 11">R-53146</strain>
    </source>
</reference>
<keyword evidence="11" id="KW-1185">Reference proteome</keyword>
<dbReference type="InterPro" id="IPR004668">
    <property type="entry name" value="Anaer_Dcu_memb_transpt"/>
</dbReference>
<feature type="transmembrane region" description="Helical" evidence="9">
    <location>
        <begin position="92"/>
        <end position="118"/>
    </location>
</feature>
<comment type="similarity">
    <text evidence="2">Belongs to the DcuA/DcuB transporter (TC 2.A.13.1) family.</text>
</comment>
<organism evidence="10 11">
    <name type="scientific">Apibacter mensalis</name>
    <dbReference type="NCBI Taxonomy" id="1586267"/>
    <lineage>
        <taxon>Bacteria</taxon>
        <taxon>Pseudomonadati</taxon>
        <taxon>Bacteroidota</taxon>
        <taxon>Flavobacteriia</taxon>
        <taxon>Flavobacteriales</taxon>
        <taxon>Weeksellaceae</taxon>
        <taxon>Apibacter</taxon>
    </lineage>
</organism>
<feature type="transmembrane region" description="Helical" evidence="9">
    <location>
        <begin position="296"/>
        <end position="318"/>
    </location>
</feature>
<feature type="transmembrane region" description="Helical" evidence="9">
    <location>
        <begin position="175"/>
        <end position="199"/>
    </location>
</feature>
<dbReference type="PIRSF" id="PIRSF004539">
    <property type="entry name" value="C4-dicrbxl_trns"/>
    <property type="match status" value="1"/>
</dbReference>
<protein>
    <submittedName>
        <fullName evidence="10">Anaerobic C4-dicarboxylate transporter DcuA</fullName>
    </submittedName>
</protein>
<dbReference type="Proteomes" id="UP000182761">
    <property type="component" value="Unassembled WGS sequence"/>
</dbReference>
<feature type="transmembrane region" description="Helical" evidence="9">
    <location>
        <begin position="419"/>
        <end position="439"/>
    </location>
</feature>
<name>A0A0X3ANN4_9FLAO</name>
<dbReference type="STRING" id="1586267.GCA_001418685_00798"/>
<dbReference type="EMBL" id="FCOR01000004">
    <property type="protein sequence ID" value="CVK15961.1"/>
    <property type="molecule type" value="Genomic_DNA"/>
</dbReference>
<evidence type="ECO:0000256" key="8">
    <source>
        <dbReference type="ARBA" id="ARBA00023136"/>
    </source>
</evidence>
<evidence type="ECO:0000256" key="3">
    <source>
        <dbReference type="ARBA" id="ARBA00022448"/>
    </source>
</evidence>
<dbReference type="AlphaFoldDB" id="A0A0X3ANN4"/>
<evidence type="ECO:0000256" key="4">
    <source>
        <dbReference type="ARBA" id="ARBA00022475"/>
    </source>
</evidence>
<feature type="transmembrane region" description="Helical" evidence="9">
    <location>
        <begin position="231"/>
        <end position="251"/>
    </location>
</feature>
<dbReference type="PANTHER" id="PTHR36106">
    <property type="entry name" value="ANAEROBIC C4-DICARBOXYLATE TRANSPORTER DCUB"/>
    <property type="match status" value="1"/>
</dbReference>
<evidence type="ECO:0000313" key="11">
    <source>
        <dbReference type="Proteomes" id="UP000182761"/>
    </source>
</evidence>
<evidence type="ECO:0000256" key="7">
    <source>
        <dbReference type="ARBA" id="ARBA00022989"/>
    </source>
</evidence>
<proteinExistence type="inferred from homology"/>
<dbReference type="PANTHER" id="PTHR36106:SF1">
    <property type="entry name" value="ANAEROBIC C4-DICARBOXYLATE TRANSPORTER DCUB"/>
    <property type="match status" value="1"/>
</dbReference>
<feature type="transmembrane region" description="Helical" evidence="9">
    <location>
        <begin position="368"/>
        <end position="388"/>
    </location>
</feature>
<accession>A0A0X3ANN4</accession>
<gene>
    <name evidence="10" type="ORF">Ga0061079_10479</name>
</gene>
<feature type="transmembrane region" description="Helical" evidence="9">
    <location>
        <begin position="263"/>
        <end position="284"/>
    </location>
</feature>
<feature type="transmembrane region" description="Helical" evidence="9">
    <location>
        <begin position="28"/>
        <end position="46"/>
    </location>
</feature>
<evidence type="ECO:0000256" key="6">
    <source>
        <dbReference type="ARBA" id="ARBA00022692"/>
    </source>
</evidence>
<sequence length="440" mass="46987">MSNTLMILLEFIVVLAAIFIGARKGGLGLGIFGGLGLAVLVFVFKLKPQNPPIDVMLMIVAVITAASTLQAAEGIDYMVNIAEKLLRVYPPAITIVAPVVSYIFTIIAGTGHIAYALLPIISEVATDAKVRPERPLSISVIASQQAITASPISAATAALLSVIMVKNPELRLTDILMISVPSTLVGVLVAAFVQMFIGVDLEKDPEYRKRIKEGLLEIKEKSKKTKVSSGAKLSVIIFLISVIGIVVFGSIDGMKPTFNGVPMAMPHIIEILMLAAAGCIIIFTKTSVEKIATSSIFSAGIQAVIAIFGIAWMGDTFFGGNLEFFKGLLTTMVTEYPWTFAIALFVMSIMLFSQAATVRALMPLGVSLGIPIPSLIAMFPAVNGYFFIPNYPTIVAAINFDRTGTTRIGKYVINHSFQLPGFIATLVAVSVGFGLAYLIF</sequence>
<feature type="transmembrane region" description="Helical" evidence="9">
    <location>
        <begin position="53"/>
        <end position="72"/>
    </location>
</feature>
<feature type="transmembrane region" description="Helical" evidence="9">
    <location>
        <begin position="338"/>
        <end position="356"/>
    </location>
</feature>
<evidence type="ECO:0000256" key="1">
    <source>
        <dbReference type="ARBA" id="ARBA00004429"/>
    </source>
</evidence>
<dbReference type="NCBIfam" id="NF006927">
    <property type="entry name" value="PRK09412.1"/>
    <property type="match status" value="1"/>
</dbReference>
<comment type="subcellular location">
    <subcellularLocation>
        <location evidence="1">Cell inner membrane</location>
        <topology evidence="1">Multi-pass membrane protein</topology>
    </subcellularLocation>
</comment>
<dbReference type="NCBIfam" id="NF009136">
    <property type="entry name" value="PRK12489.1"/>
    <property type="match status" value="1"/>
</dbReference>
<keyword evidence="3" id="KW-0813">Transport</keyword>
<keyword evidence="8 9" id="KW-0472">Membrane</keyword>
<evidence type="ECO:0000256" key="5">
    <source>
        <dbReference type="ARBA" id="ARBA00022519"/>
    </source>
</evidence>
<dbReference type="GO" id="GO:0015556">
    <property type="term" value="F:C4-dicarboxylate transmembrane transporter activity"/>
    <property type="evidence" value="ECO:0007669"/>
    <property type="project" value="InterPro"/>
</dbReference>
<dbReference type="NCBIfam" id="TIGR00770">
    <property type="entry name" value="Dcu"/>
    <property type="match status" value="1"/>
</dbReference>
<dbReference type="GO" id="GO:0005886">
    <property type="term" value="C:plasma membrane"/>
    <property type="evidence" value="ECO:0007669"/>
    <property type="project" value="UniProtKB-SubCell"/>
</dbReference>
<feature type="transmembrane region" description="Helical" evidence="9">
    <location>
        <begin position="138"/>
        <end position="163"/>
    </location>
</feature>
<evidence type="ECO:0000313" key="10">
    <source>
        <dbReference type="EMBL" id="CVK15961.1"/>
    </source>
</evidence>